<reference evidence="13 14" key="2">
    <citation type="journal article" date="2003" name="DNA Res.">
        <title>Complete genome structure of Gloeobacter violaceus PCC 7421, a cyanobacterium that lacks thylakoids (supplement).</title>
        <authorList>
            <person name="Nakamura Y."/>
            <person name="Kaneko T."/>
            <person name="Sato S."/>
            <person name="Mimuro M."/>
            <person name="Miyashita H."/>
            <person name="Tsuchiya T."/>
            <person name="Sasamoto S."/>
            <person name="Watanabe A."/>
            <person name="Kawashima K."/>
            <person name="Kishida Y."/>
            <person name="Kiyokawa C."/>
            <person name="Kohara M."/>
            <person name="Matsumoto M."/>
            <person name="Matsuno A."/>
            <person name="Nakazaki N."/>
            <person name="Shimpo S."/>
            <person name="Takeuchi C."/>
            <person name="Yamada M."/>
            <person name="Tabata S."/>
        </authorList>
    </citation>
    <scope>NUCLEOTIDE SEQUENCE [LARGE SCALE GENOMIC DNA]</scope>
    <source>
        <strain evidence="14">ATCC 29082 / PCC 7421</strain>
    </source>
</reference>
<dbReference type="SUPFAM" id="SSF54211">
    <property type="entry name" value="Ribosomal protein S5 domain 2-like"/>
    <property type="match status" value="2"/>
</dbReference>
<dbReference type="Gene3D" id="3.30.230.20">
    <property type="entry name" value="lpxc deacetylase, domain 1"/>
    <property type="match status" value="1"/>
</dbReference>
<comment type="catalytic activity">
    <reaction evidence="11 12">
        <text>a UDP-3-O-[(3R)-3-hydroxyacyl]-N-acetyl-alpha-D-glucosamine + H2O = a UDP-3-O-[(3R)-3-hydroxyacyl]-alpha-D-glucosamine + acetate</text>
        <dbReference type="Rhea" id="RHEA:67816"/>
        <dbReference type="ChEBI" id="CHEBI:15377"/>
        <dbReference type="ChEBI" id="CHEBI:30089"/>
        <dbReference type="ChEBI" id="CHEBI:137740"/>
        <dbReference type="ChEBI" id="CHEBI:173225"/>
        <dbReference type="EC" id="3.5.1.108"/>
    </reaction>
</comment>
<dbReference type="PATRIC" id="fig|251221.4.peg.1898"/>
<keyword evidence="6 12" id="KW-0441">Lipid A biosynthesis</keyword>
<evidence type="ECO:0000256" key="5">
    <source>
        <dbReference type="ARBA" id="ARBA00022516"/>
    </source>
</evidence>
<evidence type="ECO:0000256" key="3">
    <source>
        <dbReference type="ARBA" id="ARBA00005002"/>
    </source>
</evidence>
<dbReference type="RefSeq" id="WP_011141863.1">
    <property type="nucleotide sequence ID" value="NC_005125.1"/>
</dbReference>
<dbReference type="GO" id="GO:0046872">
    <property type="term" value="F:metal ion binding"/>
    <property type="evidence" value="ECO:0007669"/>
    <property type="project" value="UniProtKB-KW"/>
</dbReference>
<accession>Q7NJG7</accession>
<dbReference type="GO" id="GO:0009245">
    <property type="term" value="P:lipid A biosynthetic process"/>
    <property type="evidence" value="ECO:0000318"/>
    <property type="project" value="GO_Central"/>
</dbReference>
<dbReference type="PANTHER" id="PTHR33694">
    <property type="entry name" value="UDP-3-O-ACYL-N-ACETYLGLUCOSAMINE DEACETYLASE 1, MITOCHONDRIAL-RELATED"/>
    <property type="match status" value="1"/>
</dbReference>
<sequence length="286" mass="30459">MQQQTLAATVQLSGISLHKGASVAVRLCPAPPDSGRCFVRADLAGTPAIPALARGFRPSPLCTTLSENGAAIQTVEHVLAALYGLGIDNCRIEVEGPELPILDGSARPYVEAVVRSGTVRQNAPRRFYQIAEPVAVYERDAFVVAMPTDTPALQVSYGIDFPHPIGRHWFSLELTPENFAREVAPARTFTLQSQVEQLLACGLIQGGSLDCALVAGADDWLTPPTWPDEPARHKLLDLLGDLSLAGVALSGHIVAYKAGHALHGRLARALAEKVPVPSVCSQKPSQ</sequence>
<evidence type="ECO:0000313" key="13">
    <source>
        <dbReference type="EMBL" id="BAC89806.1"/>
    </source>
</evidence>
<dbReference type="HOGENOM" id="CLU_046528_0_0_3"/>
<proteinExistence type="inferred from homology"/>
<dbReference type="Proteomes" id="UP000000557">
    <property type="component" value="Chromosome"/>
</dbReference>
<dbReference type="GO" id="GO:0016020">
    <property type="term" value="C:membrane"/>
    <property type="evidence" value="ECO:0007669"/>
    <property type="project" value="GOC"/>
</dbReference>
<comment type="function">
    <text evidence="2 12">Catalyzes the hydrolysis of UDP-3-O-myristoyl-N-acetylglucosamine to form UDP-3-O-myristoylglucosamine and acetate, the committed step in lipid A biosynthesis.</text>
</comment>
<dbReference type="InParanoid" id="Q7NJG7"/>
<dbReference type="InterPro" id="IPR020568">
    <property type="entry name" value="Ribosomal_Su5_D2-typ_SF"/>
</dbReference>
<dbReference type="GO" id="GO:0103117">
    <property type="term" value="F:UDP-3-O-acyl-N-acetylglucosamine deacetylase activity"/>
    <property type="evidence" value="ECO:0000318"/>
    <property type="project" value="GO_Central"/>
</dbReference>
<dbReference type="PANTHER" id="PTHR33694:SF1">
    <property type="entry name" value="UDP-3-O-ACYL-N-ACETYLGLUCOSAMINE DEACETYLASE 1, MITOCHONDRIAL-RELATED"/>
    <property type="match status" value="1"/>
</dbReference>
<keyword evidence="8 12" id="KW-0378">Hydrolase</keyword>
<gene>
    <name evidence="13" type="primary">murG</name>
    <name evidence="12" type="synonym">lpxC</name>
</gene>
<dbReference type="InterPro" id="IPR015870">
    <property type="entry name" value="UDP-acyl_N-AcGlcN_deAcase_N"/>
</dbReference>
<evidence type="ECO:0000313" key="14">
    <source>
        <dbReference type="Proteomes" id="UP000000557"/>
    </source>
</evidence>
<dbReference type="NCBIfam" id="TIGR00325">
    <property type="entry name" value="lpxC"/>
    <property type="match status" value="1"/>
</dbReference>
<keyword evidence="14" id="KW-1185">Reference proteome</keyword>
<keyword evidence="9 12" id="KW-0862">Zinc</keyword>
<keyword evidence="5 12" id="KW-0444">Lipid biosynthesis</keyword>
<evidence type="ECO:0000256" key="7">
    <source>
        <dbReference type="ARBA" id="ARBA00022723"/>
    </source>
</evidence>
<dbReference type="OrthoDB" id="9772788at2"/>
<evidence type="ECO:0000256" key="11">
    <source>
        <dbReference type="ARBA" id="ARBA00024535"/>
    </source>
</evidence>
<keyword evidence="7 12" id="KW-0479">Metal-binding</keyword>
<feature type="binding site" evidence="12">
    <location>
        <position position="233"/>
    </location>
    <ligand>
        <name>Zn(2+)</name>
        <dbReference type="ChEBI" id="CHEBI:29105"/>
    </ligand>
</feature>
<dbReference type="AlphaFoldDB" id="Q7NJG7"/>
<feature type="binding site" evidence="12">
    <location>
        <position position="77"/>
    </location>
    <ligand>
        <name>Zn(2+)</name>
        <dbReference type="ChEBI" id="CHEBI:29105"/>
    </ligand>
</feature>
<evidence type="ECO:0000256" key="12">
    <source>
        <dbReference type="HAMAP-Rule" id="MF_00388"/>
    </source>
</evidence>
<dbReference type="InterPro" id="IPR011334">
    <property type="entry name" value="UDP-acyl_GlcNac_deAcase_C"/>
</dbReference>
<name>Q7NJG7_GLOVI</name>
<dbReference type="InterPro" id="IPR004463">
    <property type="entry name" value="UDP-acyl_GlcNac_deAcase"/>
</dbReference>
<evidence type="ECO:0000256" key="9">
    <source>
        <dbReference type="ARBA" id="ARBA00022833"/>
    </source>
</evidence>
<dbReference type="Gene3D" id="3.30.1700.10">
    <property type="entry name" value="lpxc deacetylase, domain 2"/>
    <property type="match status" value="1"/>
</dbReference>
<dbReference type="EMBL" id="BA000045">
    <property type="protein sequence ID" value="BAC89806.1"/>
    <property type="molecule type" value="Genomic_DNA"/>
</dbReference>
<evidence type="ECO:0000256" key="8">
    <source>
        <dbReference type="ARBA" id="ARBA00022801"/>
    </source>
</evidence>
<feature type="active site" description="Proton donor" evidence="12">
    <location>
        <position position="260"/>
    </location>
</feature>
<protein>
    <recommendedName>
        <fullName evidence="4 12">UDP-3-O-acyl-N-acetylglucosamine deacetylase</fullName>
        <shortName evidence="12">UDP-3-O-acyl-GlcNAc deacetylase</shortName>
        <ecNumber evidence="4 12">3.5.1.108</ecNumber>
    </recommendedName>
    <alternativeName>
        <fullName evidence="12">UDP-3-O-[R-3-hydroxymyristoyl]-N-acetylglucosamine deacetylase</fullName>
    </alternativeName>
</protein>
<evidence type="ECO:0000256" key="2">
    <source>
        <dbReference type="ARBA" id="ARBA00002923"/>
    </source>
</evidence>
<feature type="binding site" evidence="12">
    <location>
        <position position="237"/>
    </location>
    <ligand>
        <name>Zn(2+)</name>
        <dbReference type="ChEBI" id="CHEBI:29105"/>
    </ligand>
</feature>
<dbReference type="GO" id="GO:0005737">
    <property type="term" value="C:cytoplasm"/>
    <property type="evidence" value="ECO:0000318"/>
    <property type="project" value="GO_Central"/>
</dbReference>
<dbReference type="Pfam" id="PF03331">
    <property type="entry name" value="LpxC"/>
    <property type="match status" value="1"/>
</dbReference>
<dbReference type="KEGG" id="gvi:glr1865"/>
<evidence type="ECO:0000256" key="1">
    <source>
        <dbReference type="ARBA" id="ARBA00001947"/>
    </source>
</evidence>
<dbReference type="STRING" id="251221.gene:10759357"/>
<dbReference type="UniPathway" id="UPA00359">
    <property type="reaction ID" value="UER00478"/>
</dbReference>
<evidence type="ECO:0000256" key="6">
    <source>
        <dbReference type="ARBA" id="ARBA00022556"/>
    </source>
</evidence>
<evidence type="ECO:0000256" key="4">
    <source>
        <dbReference type="ARBA" id="ARBA00012745"/>
    </source>
</evidence>
<dbReference type="HAMAP" id="MF_00388">
    <property type="entry name" value="LpxC"/>
    <property type="match status" value="1"/>
</dbReference>
<comment type="pathway">
    <text evidence="3 12">Glycolipid biosynthesis; lipid IV(A) biosynthesis; lipid IV(A) from (3R)-3-hydroxytetradecanoyl-[acyl-carrier-protein] and UDP-N-acetyl-alpha-D-glucosamine: step 2/6.</text>
</comment>
<keyword evidence="10 12" id="KW-0443">Lipid metabolism</keyword>
<dbReference type="eggNOG" id="COG0774">
    <property type="taxonomic scope" value="Bacteria"/>
</dbReference>
<reference evidence="13 14" key="1">
    <citation type="journal article" date="2003" name="DNA Res.">
        <title>Complete genome structure of Gloeobacter violaceus PCC 7421, a cyanobacterium that lacks thylakoids.</title>
        <authorList>
            <person name="Nakamura Y."/>
            <person name="Kaneko T."/>
            <person name="Sato S."/>
            <person name="Mimuro M."/>
            <person name="Miyashita H."/>
            <person name="Tsuchiya T."/>
            <person name="Sasamoto S."/>
            <person name="Watanabe A."/>
            <person name="Kawashima K."/>
            <person name="Kishida Y."/>
            <person name="Kiyokawa C."/>
            <person name="Kohara M."/>
            <person name="Matsumoto M."/>
            <person name="Matsuno A."/>
            <person name="Nakazaki N."/>
            <person name="Shimpo S."/>
            <person name="Takeuchi C."/>
            <person name="Yamada M."/>
            <person name="Tabata S."/>
        </authorList>
    </citation>
    <scope>NUCLEOTIDE SEQUENCE [LARGE SCALE GENOMIC DNA]</scope>
    <source>
        <strain evidence="14">ATCC 29082 / PCC 7421</strain>
    </source>
</reference>
<organism evidence="13 14">
    <name type="scientific">Gloeobacter violaceus (strain ATCC 29082 / PCC 7421)</name>
    <dbReference type="NCBI Taxonomy" id="251221"/>
    <lineage>
        <taxon>Bacteria</taxon>
        <taxon>Bacillati</taxon>
        <taxon>Cyanobacteriota</taxon>
        <taxon>Cyanophyceae</taxon>
        <taxon>Gloeobacterales</taxon>
        <taxon>Gloeobacteraceae</taxon>
        <taxon>Gloeobacter</taxon>
    </lineage>
</organism>
<evidence type="ECO:0000256" key="10">
    <source>
        <dbReference type="ARBA" id="ARBA00023098"/>
    </source>
</evidence>
<dbReference type="EnsemblBacteria" id="BAC89806">
    <property type="protein sequence ID" value="BAC89806"/>
    <property type="gene ID" value="BAC89806"/>
</dbReference>
<dbReference type="EC" id="3.5.1.108" evidence="4 12"/>
<comment type="cofactor">
    <cofactor evidence="1 12">
        <name>Zn(2+)</name>
        <dbReference type="ChEBI" id="CHEBI:29105"/>
    </cofactor>
</comment>
<comment type="similarity">
    <text evidence="12">Belongs to the LpxC family.</text>
</comment>